<sequence>MLFAKASTAEREALRLACEQDLLTFTALMFRARMAQPFLVNWHHARIVDALMAVYRGEIHNLIITMPPGGTKTELAVIHFMAWCFARSPHCRFLHLSGAAELAALNSATVKEIIELDEFQSLWPRRIRPDTRAKSRWNIDVGGRTAGGVYATSTGGQVTGFRAGYIRPGFSGAIIIDDPLKADDVWSDAKREAANRKITGTIRSRRASTEHTPVILIMQRLHEDDPAGHALAGDYALDFTHLEIQAVLDEDTDKERSYWPEKESLASLQELREKDPFTFAAQYQQRPTSLGGVMFKRDMIQRFRGRPEGLVRAGIFCDTAMKEGEKNDYSVLLYAATDDRDVYILDLDRGKWTAPVLLERAKSFWERHKPHRISNPLRFTGCHIEDKASGTGLIQTLRAQTSIPVIAVQRNRDKVSRANDVLPYVAGGRLYIPDDQPWADALIAELCAFSPAMTHAHDDQVDTVVDAIDTLLMPTGGMLAGADWS</sequence>
<dbReference type="Pfam" id="PF17289">
    <property type="entry name" value="Terminase_6C"/>
    <property type="match status" value="1"/>
</dbReference>
<dbReference type="OrthoDB" id="9771580at2"/>
<organism evidence="3 4">
    <name type="scientific">Desulfovibrio piger</name>
    <dbReference type="NCBI Taxonomy" id="901"/>
    <lineage>
        <taxon>Bacteria</taxon>
        <taxon>Pseudomonadati</taxon>
        <taxon>Thermodesulfobacteriota</taxon>
        <taxon>Desulfovibrionia</taxon>
        <taxon>Desulfovibrionales</taxon>
        <taxon>Desulfovibrionaceae</taxon>
        <taxon>Desulfovibrio</taxon>
    </lineage>
</organism>
<dbReference type="AlphaFoldDB" id="A0A1K1LD42"/>
<feature type="domain" description="Terminase large subunit gp17-like C-terminal" evidence="2">
    <location>
        <begin position="318"/>
        <end position="468"/>
    </location>
</feature>
<gene>
    <name evidence="3" type="ORF">DESPIGER_0765</name>
</gene>
<dbReference type="EMBL" id="LT630450">
    <property type="protein sequence ID" value="SFV72641.1"/>
    <property type="molecule type" value="Genomic_DNA"/>
</dbReference>
<evidence type="ECO:0000256" key="1">
    <source>
        <dbReference type="ARBA" id="ARBA00022612"/>
    </source>
</evidence>
<keyword evidence="4" id="KW-1185">Reference proteome</keyword>
<dbReference type="RefSeq" id="WP_083575281.1">
    <property type="nucleotide sequence ID" value="NZ_CAUCFH010000037.1"/>
</dbReference>
<dbReference type="Gene3D" id="3.30.420.240">
    <property type="match status" value="1"/>
</dbReference>
<accession>A0A1K1LD42</accession>
<dbReference type="InterPro" id="IPR035421">
    <property type="entry name" value="Terminase_6C"/>
</dbReference>
<reference evidence="4" key="1">
    <citation type="submission" date="2016-10" db="EMBL/GenBank/DDBJ databases">
        <authorList>
            <person name="Wegmann U."/>
        </authorList>
    </citation>
    <scope>NUCLEOTIDE SEQUENCE [LARGE SCALE GENOMIC DNA]</scope>
</reference>
<proteinExistence type="predicted"/>
<dbReference type="InterPro" id="IPR006517">
    <property type="entry name" value="Phage_terminase_lsu-like_C"/>
</dbReference>
<protein>
    <submittedName>
        <fullName evidence="3">Phage-related protein</fullName>
    </submittedName>
</protein>
<evidence type="ECO:0000313" key="3">
    <source>
        <dbReference type="EMBL" id="SFV72641.1"/>
    </source>
</evidence>
<dbReference type="NCBIfam" id="TIGR01630">
    <property type="entry name" value="psiM2_ORF9"/>
    <property type="match status" value="1"/>
</dbReference>
<name>A0A1K1LD42_9BACT</name>
<dbReference type="KEGG" id="dpg:DESPIGER_0765"/>
<evidence type="ECO:0000313" key="4">
    <source>
        <dbReference type="Proteomes" id="UP000186323"/>
    </source>
</evidence>
<evidence type="ECO:0000259" key="2">
    <source>
        <dbReference type="Pfam" id="PF17289"/>
    </source>
</evidence>
<keyword evidence="1" id="KW-1188">Viral release from host cell</keyword>
<dbReference type="Proteomes" id="UP000186323">
    <property type="component" value="Chromosome I"/>
</dbReference>